<protein>
    <submittedName>
        <fullName evidence="2">Uncharacterized protein</fullName>
    </submittedName>
</protein>
<keyword evidence="1" id="KW-0472">Membrane</keyword>
<evidence type="ECO:0000256" key="1">
    <source>
        <dbReference type="SAM" id="Phobius"/>
    </source>
</evidence>
<keyword evidence="3" id="KW-1185">Reference proteome</keyword>
<comment type="caution">
    <text evidence="2">The sequence shown here is derived from an EMBL/GenBank/DDBJ whole genome shotgun (WGS) entry which is preliminary data.</text>
</comment>
<accession>A0ABQ5XC87</accession>
<proteinExistence type="predicted"/>
<gene>
    <name evidence="2" type="ORF">GCM10007898_26340</name>
</gene>
<dbReference type="Proteomes" id="UP001156627">
    <property type="component" value="Unassembled WGS sequence"/>
</dbReference>
<reference evidence="3" key="1">
    <citation type="journal article" date="2019" name="Int. J. Syst. Evol. Microbiol.">
        <title>The Global Catalogue of Microorganisms (GCM) 10K type strain sequencing project: providing services to taxonomists for standard genome sequencing and annotation.</title>
        <authorList>
            <consortium name="The Broad Institute Genomics Platform"/>
            <consortium name="The Broad Institute Genome Sequencing Center for Infectious Disease"/>
            <person name="Wu L."/>
            <person name="Ma J."/>
        </authorList>
    </citation>
    <scope>NUCLEOTIDE SEQUENCE [LARGE SCALE GENOMIC DNA]</scope>
    <source>
        <strain evidence="3">NBRC 111981</strain>
    </source>
</reference>
<dbReference type="EMBL" id="BSOA01000028">
    <property type="protein sequence ID" value="GLQ89062.1"/>
    <property type="molecule type" value="Genomic_DNA"/>
</dbReference>
<sequence>MKTPDEVAKVINHGKADPVRASILVFMVLAPGLALMGLFAAMLFACLKRPHSGRLMSMVFAVAFSVFSPCRGTLWSLAQ</sequence>
<dbReference type="RefSeq" id="WP_284332504.1">
    <property type="nucleotide sequence ID" value="NZ_BSOA01000028.1"/>
</dbReference>
<feature type="transmembrane region" description="Helical" evidence="1">
    <location>
        <begin position="23"/>
        <end position="47"/>
    </location>
</feature>
<evidence type="ECO:0000313" key="3">
    <source>
        <dbReference type="Proteomes" id="UP001156627"/>
    </source>
</evidence>
<organism evidence="2 3">
    <name type="scientific">Dyella flagellata</name>
    <dbReference type="NCBI Taxonomy" id="1867833"/>
    <lineage>
        <taxon>Bacteria</taxon>
        <taxon>Pseudomonadati</taxon>
        <taxon>Pseudomonadota</taxon>
        <taxon>Gammaproteobacteria</taxon>
        <taxon>Lysobacterales</taxon>
        <taxon>Rhodanobacteraceae</taxon>
        <taxon>Dyella</taxon>
    </lineage>
</organism>
<name>A0ABQ5XC87_9GAMM</name>
<keyword evidence="1" id="KW-1133">Transmembrane helix</keyword>
<keyword evidence="1" id="KW-0812">Transmembrane</keyword>
<evidence type="ECO:0000313" key="2">
    <source>
        <dbReference type="EMBL" id="GLQ89062.1"/>
    </source>
</evidence>
<feature type="transmembrane region" description="Helical" evidence="1">
    <location>
        <begin position="59"/>
        <end position="78"/>
    </location>
</feature>